<evidence type="ECO:0000313" key="3">
    <source>
        <dbReference type="Proteomes" id="UP000589132"/>
    </source>
</evidence>
<accession>A0A7J4CYW8</accession>
<dbReference type="Pfam" id="PF01458">
    <property type="entry name" value="SUFBD_core"/>
    <property type="match status" value="1"/>
</dbReference>
<dbReference type="InterPro" id="IPR011542">
    <property type="entry name" value="SUF_FeS_clus_asmbl_SufD"/>
</dbReference>
<name>A0A7J4CYW8_9ARCH</name>
<dbReference type="EMBL" id="DTTC01000106">
    <property type="protein sequence ID" value="HIA97926.1"/>
    <property type="molecule type" value="Genomic_DNA"/>
</dbReference>
<comment type="caution">
    <text evidence="2">The sequence shown here is derived from an EMBL/GenBank/DDBJ whole genome shotgun (WGS) entry which is preliminary data.</text>
</comment>
<dbReference type="InterPro" id="IPR000825">
    <property type="entry name" value="SUF_FeS_clus_asmbl_SufBD_core"/>
</dbReference>
<evidence type="ECO:0000259" key="1">
    <source>
        <dbReference type="Pfam" id="PF01458"/>
    </source>
</evidence>
<organism evidence="2 3">
    <name type="scientific">Marine Group III euryarchaeote</name>
    <dbReference type="NCBI Taxonomy" id="2173149"/>
    <lineage>
        <taxon>Archaea</taxon>
        <taxon>Methanobacteriati</taxon>
        <taxon>Thermoplasmatota</taxon>
        <taxon>Thermoplasmata</taxon>
        <taxon>Candidatus Thermoprofundales</taxon>
    </lineage>
</organism>
<dbReference type="SUPFAM" id="SSF101960">
    <property type="entry name" value="Stabilizer of iron transporter SufD"/>
    <property type="match status" value="1"/>
</dbReference>
<gene>
    <name evidence="2" type="primary">sufD</name>
    <name evidence="2" type="ORF">EYO15_01945</name>
</gene>
<dbReference type="InterPro" id="IPR055346">
    <property type="entry name" value="Fe-S_cluster_assembly_SufBD"/>
</dbReference>
<dbReference type="PANTHER" id="PTHR43575">
    <property type="entry name" value="PROTEIN ABCI7, CHLOROPLASTIC"/>
    <property type="match status" value="1"/>
</dbReference>
<evidence type="ECO:0000313" key="2">
    <source>
        <dbReference type="EMBL" id="HIA97926.1"/>
    </source>
</evidence>
<dbReference type="Proteomes" id="UP000589132">
    <property type="component" value="Unassembled WGS sequence"/>
</dbReference>
<sequence length="406" mass="46293">MKAVETFTTDFESTLDLPDDNLNLLRRESFEEFKKHGLPTRKEEYWKYSDPSIISNLELEFVSSGQYEDENYDVILVNGKIVKRFKDCQMGDISEGLRSGNLGEDLFEKKDKPFLNLNNAFAINGCYLILESTSRQTIRILNLITNEGKYQAVHPRCVIIAKRNSESVIFEEFRIMGNGTSFVNSVTDVIIEDGANLEHIIMDDFAENTYHVANVCVKQYKDSNFVSHNFSMGKKFARRDFNVELNQSGANCNLFGLYFVDKENHIDHHTTIDHKEAHCNSKEHYKGILSGKSTGVFNGRIHVHPGAQKTDAIQNNQNLLLSDDAIIHTKPELEIYADDVKCTHGATIGPLDEKGLFYLRSRGLNRKEAQQILIRAYVNEIIENVSDEKIRSELMELILDRLPKGG</sequence>
<feature type="domain" description="SUF system FeS cluster assembly SufBD core" evidence="1">
    <location>
        <begin position="147"/>
        <end position="376"/>
    </location>
</feature>
<protein>
    <submittedName>
        <fullName evidence="2">Fe-S cluster assembly protein SufD</fullName>
    </submittedName>
</protein>
<reference evidence="3" key="1">
    <citation type="journal article" date="2019" name="bioRxiv">
        <title>Genome diversification in globally distributed novel marine Proteobacteria is linked to environmental adaptation.</title>
        <authorList>
            <person name="Zhou Z."/>
            <person name="Tran P.Q."/>
            <person name="Kieft K."/>
            <person name="Anantharaman K."/>
        </authorList>
    </citation>
    <scope>NUCLEOTIDE SEQUENCE [LARGE SCALE GENOMIC DNA]</scope>
</reference>
<dbReference type="PANTHER" id="PTHR43575:SF1">
    <property type="entry name" value="PROTEIN ABCI7, CHLOROPLASTIC"/>
    <property type="match status" value="1"/>
</dbReference>
<dbReference type="AlphaFoldDB" id="A0A7J4CYW8"/>
<dbReference type="InterPro" id="IPR037284">
    <property type="entry name" value="SUF_FeS_clus_asmbl_SufBD_sf"/>
</dbReference>
<dbReference type="NCBIfam" id="TIGR01981">
    <property type="entry name" value="sufD"/>
    <property type="match status" value="1"/>
</dbReference>
<proteinExistence type="predicted"/>
<dbReference type="GO" id="GO:0016226">
    <property type="term" value="P:iron-sulfur cluster assembly"/>
    <property type="evidence" value="ECO:0007669"/>
    <property type="project" value="InterPro"/>
</dbReference>